<organism evidence="2 3">
    <name type="scientific">Nonomuraea muscovyensis</name>
    <dbReference type="NCBI Taxonomy" id="1124761"/>
    <lineage>
        <taxon>Bacteria</taxon>
        <taxon>Bacillati</taxon>
        <taxon>Actinomycetota</taxon>
        <taxon>Actinomycetes</taxon>
        <taxon>Streptosporangiales</taxon>
        <taxon>Streptosporangiaceae</taxon>
        <taxon>Nonomuraea</taxon>
    </lineage>
</organism>
<dbReference type="Proteomes" id="UP000583800">
    <property type="component" value="Unassembled WGS sequence"/>
</dbReference>
<dbReference type="InterPro" id="IPR025101">
    <property type="entry name" value="DUF4012"/>
</dbReference>
<gene>
    <name evidence="2" type="ORF">FHU36_007876</name>
</gene>
<keyword evidence="3" id="KW-1185">Reference proteome</keyword>
<feature type="transmembrane region" description="Helical" evidence="1">
    <location>
        <begin position="12"/>
        <end position="32"/>
    </location>
</feature>
<evidence type="ECO:0000256" key="1">
    <source>
        <dbReference type="SAM" id="Phobius"/>
    </source>
</evidence>
<keyword evidence="1" id="KW-0472">Membrane</keyword>
<dbReference type="EMBL" id="JACHJB010000004">
    <property type="protein sequence ID" value="MBB6351293.1"/>
    <property type="molecule type" value="Genomic_DNA"/>
</dbReference>
<sequence>MPSKTRLNRRHVVVYGLLGPVACLALAGGWSARLGLNVREQLQATKDALENLPVGDPARLGGALALAQRHAAEARRLTSGQDWSLLAHSPVVGDGATTVRGLAESAADLTSVLAGVHQAGAGLIQAGGFSMDDMGKLLDGLDSAAPALAAATTKIAGTRARLAATPAQTGVDLVDEARATALREIDRLHGWLDTASDAAALLPPMLGREGPRRYFLAFQTNAEARATGGLVGAFGILKASRGGLAIEGLSSNSALATSPRPVVHHGPTYTARYGRNAQAKLNISNLSPHFPYAAETWTALWERQHGRRLDGAIATDPVGLSHLLRLIGPVSLPGGEQVSADNVVDLTERQAYARYDDQHARKRFLMRIAGAVADEVTRARPDPRQVLPVLSKMVRERRLQVWSRRNVEERRLAATPLGGTLPGRPGPYASVVINNSAGNKLDYYLGRQVEYWLGPCRADGYRVSRVRVRLVNDVPRRKLPDYVVSRLDEPARRHARGSNLLWVSLYTAPGTRIGGVRIDGESASVLQAVERSHPVLTTMMEFAPRQARTLEFHLLEPASQARPVVPVQPLARPQQTRVVWDTRGCTPDG</sequence>
<evidence type="ECO:0000313" key="3">
    <source>
        <dbReference type="Proteomes" id="UP000583800"/>
    </source>
</evidence>
<protein>
    <recommendedName>
        <fullName evidence="4">DUF4012 domain-containing protein</fullName>
    </recommendedName>
</protein>
<dbReference type="AlphaFoldDB" id="A0A7X0CAV8"/>
<comment type="caution">
    <text evidence="2">The sequence shown here is derived from an EMBL/GenBank/DDBJ whole genome shotgun (WGS) entry which is preliminary data.</text>
</comment>
<evidence type="ECO:0008006" key="4">
    <source>
        <dbReference type="Google" id="ProtNLM"/>
    </source>
</evidence>
<dbReference type="RefSeq" id="WP_185089070.1">
    <property type="nucleotide sequence ID" value="NZ_JACHJB010000004.1"/>
</dbReference>
<proteinExistence type="predicted"/>
<evidence type="ECO:0000313" key="2">
    <source>
        <dbReference type="EMBL" id="MBB6351293.1"/>
    </source>
</evidence>
<accession>A0A7X0CAV8</accession>
<keyword evidence="1" id="KW-1133">Transmembrane helix</keyword>
<reference evidence="2 3" key="1">
    <citation type="submission" date="2020-08" db="EMBL/GenBank/DDBJ databases">
        <title>Sequencing the genomes of 1000 actinobacteria strains.</title>
        <authorList>
            <person name="Klenk H.-P."/>
        </authorList>
    </citation>
    <scope>NUCLEOTIDE SEQUENCE [LARGE SCALE GENOMIC DNA]</scope>
    <source>
        <strain evidence="2 3">DSM 45913</strain>
    </source>
</reference>
<dbReference type="Pfam" id="PF13196">
    <property type="entry name" value="DUF4012"/>
    <property type="match status" value="1"/>
</dbReference>
<keyword evidence="1" id="KW-0812">Transmembrane</keyword>
<name>A0A7X0CAV8_9ACTN</name>